<proteinExistence type="predicted"/>
<comment type="caution">
    <text evidence="1">The sequence shown here is derived from an EMBL/GenBank/DDBJ whole genome shotgun (WGS) entry which is preliminary data.</text>
</comment>
<dbReference type="RefSeq" id="WP_345454864.1">
    <property type="nucleotide sequence ID" value="NZ_BAABRV010000005.1"/>
</dbReference>
<name>A0ABP9XHF7_9DEIO</name>
<accession>A0ABP9XHF7</accession>
<gene>
    <name evidence="1" type="ORF">Dalu01_02374</name>
</gene>
<organism evidence="1 2">
    <name type="scientific">Deinococcus aluminii</name>
    <dbReference type="NCBI Taxonomy" id="1656885"/>
    <lineage>
        <taxon>Bacteria</taxon>
        <taxon>Thermotogati</taxon>
        <taxon>Deinococcota</taxon>
        <taxon>Deinococci</taxon>
        <taxon>Deinococcales</taxon>
        <taxon>Deinococcaceae</taxon>
        <taxon>Deinococcus</taxon>
    </lineage>
</organism>
<keyword evidence="2" id="KW-1185">Reference proteome</keyword>
<dbReference type="EMBL" id="BAABRV010000005">
    <property type="protein sequence ID" value="GAA5533966.1"/>
    <property type="molecule type" value="Genomic_DNA"/>
</dbReference>
<dbReference type="Proteomes" id="UP001404956">
    <property type="component" value="Unassembled WGS sequence"/>
</dbReference>
<evidence type="ECO:0000313" key="1">
    <source>
        <dbReference type="EMBL" id="GAA5533966.1"/>
    </source>
</evidence>
<sequence>MKDRPQLQVGHLHALRPDSAPRWRVTAILHRGRTYDDVLLEHLEDPELLTRARIYHPGLDPTDLTLPALVRLLDQAYRADQGRSGLPLTDEDRRCLADYLACHDLVREAAWDAWAAELGTREQDEARYWLDLTLMDPAPEDAPLP</sequence>
<protein>
    <submittedName>
        <fullName evidence="1">Uncharacterized protein</fullName>
    </submittedName>
</protein>
<evidence type="ECO:0000313" key="2">
    <source>
        <dbReference type="Proteomes" id="UP001404956"/>
    </source>
</evidence>
<reference evidence="1 2" key="1">
    <citation type="submission" date="2024-02" db="EMBL/GenBank/DDBJ databases">
        <title>Deinococcus aluminii NBRC 112889.</title>
        <authorList>
            <person name="Ichikawa N."/>
            <person name="Katano-Makiyama Y."/>
            <person name="Hidaka K."/>
        </authorList>
    </citation>
    <scope>NUCLEOTIDE SEQUENCE [LARGE SCALE GENOMIC DNA]</scope>
    <source>
        <strain evidence="1 2">NBRC 112889</strain>
    </source>
</reference>